<name>A0A4R1Q9B7_9FIRM</name>
<dbReference type="GO" id="GO:0000976">
    <property type="term" value="F:transcription cis-regulatory region binding"/>
    <property type="evidence" value="ECO:0007669"/>
    <property type="project" value="TreeGrafter"/>
</dbReference>
<keyword evidence="4" id="KW-0804">Transcription</keyword>
<dbReference type="Pfam" id="PF03466">
    <property type="entry name" value="LysR_substrate"/>
    <property type="match status" value="1"/>
</dbReference>
<evidence type="ECO:0000313" key="7">
    <source>
        <dbReference type="Proteomes" id="UP000295063"/>
    </source>
</evidence>
<gene>
    <name evidence="6" type="ORF">EV210_102156</name>
</gene>
<sequence>MTLRHLTIFLVVCDEKNMTAAAEKLHIAQPSVSQAISELERHYNLKLFERLGRKLFITVAGQKLLSYARHILNLSNEAEAAMQEIFEQGIIRVGASVTIGTCILHRLIRDFVQNNAHTKIAPAVNNTRIIENMLLLDQTDIGLIEGNVHSQLLVVQPFMKDELVLVTAPGHPFAVRGKIAAADLNHTEFLVREEGSGTRELFTSVMASHGISWQTGGVYNSAEAIKNAVAAGLAITVLSKMSVQKEIARNELASVPIDDLKFHRQFSLAYHKNKFITPPLARFIQYILNFT</sequence>
<dbReference type="SUPFAM" id="SSF46785">
    <property type="entry name" value="Winged helix' DNA-binding domain"/>
    <property type="match status" value="1"/>
</dbReference>
<protein>
    <submittedName>
        <fullName evidence="6">DNA-binding transcriptional LysR family regulator</fullName>
    </submittedName>
</protein>
<dbReference type="PANTHER" id="PTHR30126:SF39">
    <property type="entry name" value="HTH-TYPE TRANSCRIPTIONAL REGULATOR CYSL"/>
    <property type="match status" value="1"/>
</dbReference>
<evidence type="ECO:0000256" key="3">
    <source>
        <dbReference type="ARBA" id="ARBA00023125"/>
    </source>
</evidence>
<dbReference type="Proteomes" id="UP000295063">
    <property type="component" value="Unassembled WGS sequence"/>
</dbReference>
<organism evidence="6 7">
    <name type="scientific">Anaerospora hongkongensis</name>
    <dbReference type="NCBI Taxonomy" id="244830"/>
    <lineage>
        <taxon>Bacteria</taxon>
        <taxon>Bacillati</taxon>
        <taxon>Bacillota</taxon>
        <taxon>Negativicutes</taxon>
        <taxon>Selenomonadales</taxon>
        <taxon>Sporomusaceae</taxon>
        <taxon>Anaerospora</taxon>
    </lineage>
</organism>
<evidence type="ECO:0000256" key="1">
    <source>
        <dbReference type="ARBA" id="ARBA00009437"/>
    </source>
</evidence>
<dbReference type="RefSeq" id="WP_132075467.1">
    <property type="nucleotide sequence ID" value="NZ_SLUI01000002.1"/>
</dbReference>
<keyword evidence="7" id="KW-1185">Reference proteome</keyword>
<dbReference type="InterPro" id="IPR000847">
    <property type="entry name" value="LysR_HTH_N"/>
</dbReference>
<dbReference type="PANTHER" id="PTHR30126">
    <property type="entry name" value="HTH-TYPE TRANSCRIPTIONAL REGULATOR"/>
    <property type="match status" value="1"/>
</dbReference>
<reference evidence="6 7" key="1">
    <citation type="submission" date="2019-03" db="EMBL/GenBank/DDBJ databases">
        <title>Genomic Encyclopedia of Type Strains, Phase IV (KMG-IV): sequencing the most valuable type-strain genomes for metagenomic binning, comparative biology and taxonomic classification.</title>
        <authorList>
            <person name="Goeker M."/>
        </authorList>
    </citation>
    <scope>NUCLEOTIDE SEQUENCE [LARGE SCALE GENOMIC DNA]</scope>
    <source>
        <strain evidence="6 7">DSM 15969</strain>
    </source>
</reference>
<comment type="caution">
    <text evidence="6">The sequence shown here is derived from an EMBL/GenBank/DDBJ whole genome shotgun (WGS) entry which is preliminary data.</text>
</comment>
<proteinExistence type="inferred from homology"/>
<dbReference type="FunFam" id="1.10.10.10:FF:000001">
    <property type="entry name" value="LysR family transcriptional regulator"/>
    <property type="match status" value="1"/>
</dbReference>
<comment type="similarity">
    <text evidence="1">Belongs to the LysR transcriptional regulatory family.</text>
</comment>
<dbReference type="CDD" id="cd08420">
    <property type="entry name" value="PBP2_CysL_like"/>
    <property type="match status" value="1"/>
</dbReference>
<dbReference type="InterPro" id="IPR036390">
    <property type="entry name" value="WH_DNA-bd_sf"/>
</dbReference>
<evidence type="ECO:0000256" key="4">
    <source>
        <dbReference type="ARBA" id="ARBA00023163"/>
    </source>
</evidence>
<dbReference type="OrthoDB" id="1624015at2"/>
<dbReference type="EMBL" id="SLUI01000002">
    <property type="protein sequence ID" value="TCL39246.1"/>
    <property type="molecule type" value="Genomic_DNA"/>
</dbReference>
<dbReference type="PROSITE" id="PS50931">
    <property type="entry name" value="HTH_LYSR"/>
    <property type="match status" value="1"/>
</dbReference>
<feature type="domain" description="HTH lysR-type" evidence="5">
    <location>
        <begin position="1"/>
        <end position="58"/>
    </location>
</feature>
<dbReference type="GO" id="GO:0003700">
    <property type="term" value="F:DNA-binding transcription factor activity"/>
    <property type="evidence" value="ECO:0007669"/>
    <property type="project" value="InterPro"/>
</dbReference>
<dbReference type="InterPro" id="IPR005119">
    <property type="entry name" value="LysR_subst-bd"/>
</dbReference>
<dbReference type="Gene3D" id="3.40.190.290">
    <property type="match status" value="1"/>
</dbReference>
<keyword evidence="3 6" id="KW-0238">DNA-binding</keyword>
<evidence type="ECO:0000313" key="6">
    <source>
        <dbReference type="EMBL" id="TCL39246.1"/>
    </source>
</evidence>
<dbReference type="Pfam" id="PF00126">
    <property type="entry name" value="HTH_1"/>
    <property type="match status" value="1"/>
</dbReference>
<keyword evidence="2" id="KW-0805">Transcription regulation</keyword>
<accession>A0A4R1Q9B7</accession>
<dbReference type="InterPro" id="IPR036388">
    <property type="entry name" value="WH-like_DNA-bd_sf"/>
</dbReference>
<dbReference type="PRINTS" id="PR00039">
    <property type="entry name" value="HTHLYSR"/>
</dbReference>
<dbReference type="Gene3D" id="1.10.10.10">
    <property type="entry name" value="Winged helix-like DNA-binding domain superfamily/Winged helix DNA-binding domain"/>
    <property type="match status" value="1"/>
</dbReference>
<dbReference type="SUPFAM" id="SSF53850">
    <property type="entry name" value="Periplasmic binding protein-like II"/>
    <property type="match status" value="1"/>
</dbReference>
<dbReference type="AlphaFoldDB" id="A0A4R1Q9B7"/>
<evidence type="ECO:0000259" key="5">
    <source>
        <dbReference type="PROSITE" id="PS50931"/>
    </source>
</evidence>
<evidence type="ECO:0000256" key="2">
    <source>
        <dbReference type="ARBA" id="ARBA00023015"/>
    </source>
</evidence>